<dbReference type="Pfam" id="PF05258">
    <property type="entry name" value="DciA"/>
    <property type="match status" value="1"/>
</dbReference>
<dbReference type="AlphaFoldDB" id="A0A848BBN7"/>
<dbReference type="PANTHER" id="PTHR36456">
    <property type="entry name" value="UPF0232 PROTEIN SCO3875"/>
    <property type="match status" value="1"/>
</dbReference>
<organism evidence="1 2">
    <name type="scientific">Selenomonas bovis</name>
    <dbReference type="NCBI Taxonomy" id="416586"/>
    <lineage>
        <taxon>Bacteria</taxon>
        <taxon>Bacillati</taxon>
        <taxon>Bacillota</taxon>
        <taxon>Negativicutes</taxon>
        <taxon>Selenomonadales</taxon>
        <taxon>Selenomonadaceae</taxon>
        <taxon>Selenomonas</taxon>
    </lineage>
</organism>
<sequence>MKKKRHPGVEPVKSILPKSIHALGPKVEQRYLRESVVGHWSEIVGAPIARSVEAVRILRDVLWLYSPDAVWRNQIMMMQLDICQRVNNFAGCRLVKEMRFARSGRVRQAVAQAREDAAAEGLAALPEERLRAQVARADLTAEEIAAARTRCAGVEDEALRQRLFRLTLSQAKLRHVREAHGYHPCEDCGALCPPGAKRCGVCEMRHEEALRTEVTRLLRDVPWLRYAEAKESIPEVTPSLLASCRVSLIQSLAAKVLLTDYESLAAKTLTMLFRCLPPEQLTEDKVKRTLYYLRGSLAKPREWQPVKRYDYIDWGKKKAGESRVPTSRP</sequence>
<reference evidence="1 2" key="1">
    <citation type="submission" date="2020-04" db="EMBL/GenBank/DDBJ databases">
        <authorList>
            <person name="Hitch T.C.A."/>
            <person name="Wylensek D."/>
            <person name="Clavel T."/>
        </authorList>
    </citation>
    <scope>NUCLEOTIDE SEQUENCE [LARGE SCALE GENOMIC DNA]</scope>
    <source>
        <strain evidence="1 2">PG-130-P53-12</strain>
    </source>
</reference>
<dbReference type="PANTHER" id="PTHR36456:SF1">
    <property type="entry name" value="UPF0232 PROTEIN SCO3875"/>
    <property type="match status" value="1"/>
</dbReference>
<evidence type="ECO:0000313" key="1">
    <source>
        <dbReference type="EMBL" id="NMD99504.1"/>
    </source>
</evidence>
<dbReference type="RefSeq" id="WP_170077819.1">
    <property type="nucleotide sequence ID" value="NZ_DBGAXS010000093.1"/>
</dbReference>
<keyword evidence="2" id="KW-1185">Reference proteome</keyword>
<evidence type="ECO:0000313" key="2">
    <source>
        <dbReference type="Proteomes" id="UP000543804"/>
    </source>
</evidence>
<dbReference type="InterPro" id="IPR007922">
    <property type="entry name" value="DciA-like"/>
</dbReference>
<accession>A0A848BBN7</accession>
<dbReference type="Proteomes" id="UP000543804">
    <property type="component" value="Unassembled WGS sequence"/>
</dbReference>
<name>A0A848BBN7_9FIRM</name>
<comment type="caution">
    <text evidence="1">The sequence shown here is derived from an EMBL/GenBank/DDBJ whole genome shotgun (WGS) entry which is preliminary data.</text>
</comment>
<protein>
    <submittedName>
        <fullName evidence="1">DUF721 domain-containing protein</fullName>
    </submittedName>
</protein>
<proteinExistence type="predicted"/>
<dbReference type="EMBL" id="JABAFA010000034">
    <property type="protein sequence ID" value="NMD99504.1"/>
    <property type="molecule type" value="Genomic_DNA"/>
</dbReference>
<gene>
    <name evidence="1" type="ORF">HF878_08515</name>
</gene>